<comment type="function">
    <text evidence="9 10">Fluoride-specific ion channel. Important for reducing fluoride concentration in the cell, thus reducing its toxicity.</text>
</comment>
<name>A0A921SXL5_9MICO</name>
<evidence type="ECO:0000256" key="8">
    <source>
        <dbReference type="ARBA" id="ARBA00035585"/>
    </source>
</evidence>
<feature type="binding site" evidence="10">
    <location>
        <position position="126"/>
    </location>
    <ligand>
        <name>Na(+)</name>
        <dbReference type="ChEBI" id="CHEBI:29101"/>
        <note>structural</note>
    </ligand>
</feature>
<dbReference type="GO" id="GO:0046872">
    <property type="term" value="F:metal ion binding"/>
    <property type="evidence" value="ECO:0007669"/>
    <property type="project" value="UniProtKB-KW"/>
</dbReference>
<keyword evidence="10" id="KW-0479">Metal-binding</keyword>
<feature type="transmembrane region" description="Helical" evidence="10">
    <location>
        <begin position="148"/>
        <end position="171"/>
    </location>
</feature>
<dbReference type="GO" id="GO:0140114">
    <property type="term" value="P:cellular detoxification of fluoride"/>
    <property type="evidence" value="ECO:0007669"/>
    <property type="project" value="UniProtKB-UniRule"/>
</dbReference>
<protein>
    <recommendedName>
        <fullName evidence="10">Fluoride-specific ion channel FluC</fullName>
    </recommendedName>
</protein>
<evidence type="ECO:0000256" key="5">
    <source>
        <dbReference type="ARBA" id="ARBA00023136"/>
    </source>
</evidence>
<evidence type="ECO:0000313" key="12">
    <source>
        <dbReference type="Proteomes" id="UP000742460"/>
    </source>
</evidence>
<keyword evidence="2 10" id="KW-1003">Cell membrane</keyword>
<evidence type="ECO:0000256" key="9">
    <source>
        <dbReference type="ARBA" id="ARBA00049940"/>
    </source>
</evidence>
<comment type="subcellular location">
    <subcellularLocation>
        <location evidence="1 10">Cell membrane</location>
        <topology evidence="1 10">Multi-pass membrane protein</topology>
    </subcellularLocation>
</comment>
<evidence type="ECO:0000256" key="10">
    <source>
        <dbReference type="HAMAP-Rule" id="MF_00454"/>
    </source>
</evidence>
<evidence type="ECO:0000256" key="6">
    <source>
        <dbReference type="ARBA" id="ARBA00023303"/>
    </source>
</evidence>
<evidence type="ECO:0000256" key="2">
    <source>
        <dbReference type="ARBA" id="ARBA00022475"/>
    </source>
</evidence>
<proteinExistence type="inferred from homology"/>
<accession>A0A921SXL5</accession>
<dbReference type="AlphaFoldDB" id="A0A921SXL5"/>
<feature type="transmembrane region" description="Helical" evidence="10">
    <location>
        <begin position="85"/>
        <end position="107"/>
    </location>
</feature>
<keyword evidence="10" id="KW-0813">Transport</keyword>
<evidence type="ECO:0000313" key="11">
    <source>
        <dbReference type="EMBL" id="HJG91734.1"/>
    </source>
</evidence>
<gene>
    <name evidence="10" type="primary">fluC</name>
    <name evidence="10" type="synonym">crcB</name>
    <name evidence="11" type="ORF">K8V81_08400</name>
</gene>
<keyword evidence="10" id="KW-0406">Ion transport</keyword>
<dbReference type="GO" id="GO:0005886">
    <property type="term" value="C:plasma membrane"/>
    <property type="evidence" value="ECO:0007669"/>
    <property type="project" value="UniProtKB-SubCell"/>
</dbReference>
<reference evidence="11" key="1">
    <citation type="journal article" date="2021" name="PeerJ">
        <title>Extensive microbial diversity within the chicken gut microbiome revealed by metagenomics and culture.</title>
        <authorList>
            <person name="Gilroy R."/>
            <person name="Ravi A."/>
            <person name="Getino M."/>
            <person name="Pursley I."/>
            <person name="Horton D.L."/>
            <person name="Alikhan N.F."/>
            <person name="Baker D."/>
            <person name="Gharbi K."/>
            <person name="Hall N."/>
            <person name="Watson M."/>
            <person name="Adriaenssens E.M."/>
            <person name="Foster-Nyarko E."/>
            <person name="Jarju S."/>
            <person name="Secka A."/>
            <person name="Antonio M."/>
            <person name="Oren A."/>
            <person name="Chaudhuri R.R."/>
            <person name="La Ragione R."/>
            <person name="Hildebrand F."/>
            <person name="Pallen M.J."/>
        </authorList>
    </citation>
    <scope>NUCLEOTIDE SEQUENCE</scope>
    <source>
        <strain evidence="11">ChiGjej5B5-22894</strain>
    </source>
</reference>
<dbReference type="InterPro" id="IPR003691">
    <property type="entry name" value="FluC"/>
</dbReference>
<feature type="transmembrane region" description="Helical" evidence="10">
    <location>
        <begin position="52"/>
        <end position="73"/>
    </location>
</feature>
<comment type="activity regulation">
    <text evidence="10">Na(+) is not transported, but it plays an essential structural role and its presence is essential for fluoride channel function.</text>
</comment>
<keyword evidence="10" id="KW-0915">Sodium</keyword>
<keyword evidence="5 10" id="KW-0472">Membrane</keyword>
<dbReference type="PANTHER" id="PTHR28259:SF1">
    <property type="entry name" value="FLUORIDE EXPORT PROTEIN 1-RELATED"/>
    <property type="match status" value="1"/>
</dbReference>
<feature type="transmembrane region" description="Helical" evidence="10">
    <location>
        <begin position="119"/>
        <end position="142"/>
    </location>
</feature>
<dbReference type="GO" id="GO:0062054">
    <property type="term" value="F:fluoride channel activity"/>
    <property type="evidence" value="ECO:0007669"/>
    <property type="project" value="UniProtKB-UniRule"/>
</dbReference>
<evidence type="ECO:0000256" key="7">
    <source>
        <dbReference type="ARBA" id="ARBA00035120"/>
    </source>
</evidence>
<comment type="similarity">
    <text evidence="7 10">Belongs to the fluoride channel Fluc/FEX (TC 1.A.43) family.</text>
</comment>
<reference evidence="11" key="2">
    <citation type="submission" date="2021-09" db="EMBL/GenBank/DDBJ databases">
        <authorList>
            <person name="Gilroy R."/>
        </authorList>
    </citation>
    <scope>NUCLEOTIDE SEQUENCE</scope>
    <source>
        <strain evidence="11">ChiGjej5B5-22894</strain>
    </source>
</reference>
<evidence type="ECO:0000256" key="4">
    <source>
        <dbReference type="ARBA" id="ARBA00022989"/>
    </source>
</evidence>
<comment type="catalytic activity">
    <reaction evidence="8">
        <text>fluoride(in) = fluoride(out)</text>
        <dbReference type="Rhea" id="RHEA:76159"/>
        <dbReference type="ChEBI" id="CHEBI:17051"/>
    </reaction>
    <physiologicalReaction direction="left-to-right" evidence="8">
        <dbReference type="Rhea" id="RHEA:76160"/>
    </physiologicalReaction>
</comment>
<dbReference type="PANTHER" id="PTHR28259">
    <property type="entry name" value="FLUORIDE EXPORT PROTEIN 1-RELATED"/>
    <property type="match status" value="1"/>
</dbReference>
<keyword evidence="6 10" id="KW-0407">Ion channel</keyword>
<keyword evidence="3 10" id="KW-0812">Transmembrane</keyword>
<evidence type="ECO:0000256" key="1">
    <source>
        <dbReference type="ARBA" id="ARBA00004651"/>
    </source>
</evidence>
<feature type="binding site" evidence="10">
    <location>
        <position position="129"/>
    </location>
    <ligand>
        <name>Na(+)</name>
        <dbReference type="ChEBI" id="CHEBI:29101"/>
        <note>structural</note>
    </ligand>
</feature>
<dbReference type="Proteomes" id="UP000742460">
    <property type="component" value="Unassembled WGS sequence"/>
</dbReference>
<organism evidence="11 12">
    <name type="scientific">Brachybacterium massiliense</name>
    <dbReference type="NCBI Taxonomy" id="1755098"/>
    <lineage>
        <taxon>Bacteria</taxon>
        <taxon>Bacillati</taxon>
        <taxon>Actinomycetota</taxon>
        <taxon>Actinomycetes</taxon>
        <taxon>Micrococcales</taxon>
        <taxon>Dermabacteraceae</taxon>
        <taxon>Brachybacterium</taxon>
    </lineage>
</organism>
<evidence type="ECO:0000256" key="3">
    <source>
        <dbReference type="ARBA" id="ARBA00022692"/>
    </source>
</evidence>
<sequence>MTSSPAPAPRTPRRDDPRMHTVEMAALRFEEVTASDTLGSGPIRARLSTWQIALLVFAGGAAGSLLRLILTLLLPTVTTPTLVELPWATFWVNLVGCLGLGVLSGVLEVRPGRPWMHPLLGTGLCGGFTTFSSVVLEGSAMIGADFPIIALIYGAQTILLCLGAMVAGLLLGRRLGARTAPAVRDGEEP</sequence>
<dbReference type="EMBL" id="DYUE01000193">
    <property type="protein sequence ID" value="HJG91734.1"/>
    <property type="molecule type" value="Genomic_DNA"/>
</dbReference>
<dbReference type="Pfam" id="PF02537">
    <property type="entry name" value="CRCB"/>
    <property type="match status" value="1"/>
</dbReference>
<comment type="caution">
    <text evidence="11">The sequence shown here is derived from an EMBL/GenBank/DDBJ whole genome shotgun (WGS) entry which is preliminary data.</text>
</comment>
<dbReference type="HAMAP" id="MF_00454">
    <property type="entry name" value="FluC"/>
    <property type="match status" value="1"/>
</dbReference>
<keyword evidence="4 10" id="KW-1133">Transmembrane helix</keyword>